<organism evidence="1 2">
    <name type="scientific">Limosa lapponica baueri</name>
    <dbReference type="NCBI Taxonomy" id="1758121"/>
    <lineage>
        <taxon>Eukaryota</taxon>
        <taxon>Metazoa</taxon>
        <taxon>Chordata</taxon>
        <taxon>Craniata</taxon>
        <taxon>Vertebrata</taxon>
        <taxon>Euteleostomi</taxon>
        <taxon>Archelosauria</taxon>
        <taxon>Archosauria</taxon>
        <taxon>Dinosauria</taxon>
        <taxon>Saurischia</taxon>
        <taxon>Theropoda</taxon>
        <taxon>Coelurosauria</taxon>
        <taxon>Aves</taxon>
        <taxon>Neognathae</taxon>
        <taxon>Neoaves</taxon>
        <taxon>Charadriiformes</taxon>
        <taxon>Scolopacidae</taxon>
        <taxon>Limosa</taxon>
    </lineage>
</organism>
<reference evidence="2" key="2">
    <citation type="submission" date="2017-12" db="EMBL/GenBank/DDBJ databases">
        <title>Genome sequence of the Bar-tailed Godwit (Limosa lapponica baueri).</title>
        <authorList>
            <person name="Lima N.C.B."/>
            <person name="Parody-Merino A.M."/>
            <person name="Battley P.F."/>
            <person name="Fidler A.E."/>
            <person name="Prosdocimi F."/>
        </authorList>
    </citation>
    <scope>NUCLEOTIDE SEQUENCE [LARGE SCALE GENOMIC DNA]</scope>
</reference>
<dbReference type="AlphaFoldDB" id="A0A2I0UJI7"/>
<name>A0A2I0UJI7_LIMLA</name>
<dbReference type="EMBL" id="KZ505722">
    <property type="protein sequence ID" value="PKU46214.1"/>
    <property type="molecule type" value="Genomic_DNA"/>
</dbReference>
<gene>
    <name evidence="1" type="ORF">llap_3488</name>
</gene>
<keyword evidence="2" id="KW-1185">Reference proteome</keyword>
<dbReference type="Proteomes" id="UP000233556">
    <property type="component" value="Unassembled WGS sequence"/>
</dbReference>
<keyword evidence="1" id="KW-0695">RNA-directed DNA polymerase</keyword>
<accession>A0A2I0UJI7</accession>
<sequence length="101" mass="11453">MEEILLEAMLRHIEDREMIQDSQHGFSKYTSCLTRMSRWRSVTSGISQGSVLGPVLFNIFIGDSGIKYTLSKFADDDKLSGAVEMPEGWDAIHKDLDKLEE</sequence>
<keyword evidence="1" id="KW-0808">Transferase</keyword>
<reference evidence="2" key="1">
    <citation type="submission" date="2017-11" db="EMBL/GenBank/DDBJ databases">
        <authorList>
            <person name="Lima N.C."/>
            <person name="Parody-Merino A.M."/>
            <person name="Battley P.F."/>
            <person name="Fidler A.E."/>
            <person name="Prosdocimi F."/>
        </authorList>
    </citation>
    <scope>NUCLEOTIDE SEQUENCE [LARGE SCALE GENOMIC DNA]</scope>
</reference>
<protein>
    <submittedName>
        <fullName evidence="1">Rna-directed dna polymerase from mobile element jockey-like</fullName>
    </submittedName>
</protein>
<evidence type="ECO:0000313" key="1">
    <source>
        <dbReference type="EMBL" id="PKU46214.1"/>
    </source>
</evidence>
<proteinExistence type="predicted"/>
<dbReference type="OrthoDB" id="10063195at2759"/>
<dbReference type="PANTHER" id="PTHR33332">
    <property type="entry name" value="REVERSE TRANSCRIPTASE DOMAIN-CONTAINING PROTEIN"/>
    <property type="match status" value="1"/>
</dbReference>
<keyword evidence="1" id="KW-0548">Nucleotidyltransferase</keyword>
<evidence type="ECO:0000313" key="2">
    <source>
        <dbReference type="Proteomes" id="UP000233556"/>
    </source>
</evidence>
<dbReference type="GO" id="GO:0003964">
    <property type="term" value="F:RNA-directed DNA polymerase activity"/>
    <property type="evidence" value="ECO:0007669"/>
    <property type="project" value="UniProtKB-KW"/>
</dbReference>